<protein>
    <recommendedName>
        <fullName evidence="3">DUF4595 domain-containing protein</fullName>
    </recommendedName>
</protein>
<organism evidence="1 2">
    <name type="scientific">Prevotella communis</name>
    <dbReference type="NCBI Taxonomy" id="2913614"/>
    <lineage>
        <taxon>Bacteria</taxon>
        <taxon>Pseudomonadati</taxon>
        <taxon>Bacteroidota</taxon>
        <taxon>Bacteroidia</taxon>
        <taxon>Bacteroidales</taxon>
        <taxon>Prevotellaceae</taxon>
        <taxon>Prevotella</taxon>
    </lineage>
</organism>
<dbReference type="Proteomes" id="UP000198779">
    <property type="component" value="Unassembled WGS sequence"/>
</dbReference>
<evidence type="ECO:0000313" key="1">
    <source>
        <dbReference type="EMBL" id="SDG80677.1"/>
    </source>
</evidence>
<evidence type="ECO:0000313" key="2">
    <source>
        <dbReference type="Proteomes" id="UP000198779"/>
    </source>
</evidence>
<name>A0A1G7X961_9BACT</name>
<evidence type="ECO:0008006" key="3">
    <source>
        <dbReference type="Google" id="ProtNLM"/>
    </source>
</evidence>
<dbReference type="STRING" id="645274.SAMN04487901_11014"/>
<sequence>MRKILAFRLGLFAFVFSITTSCSKELIDDGLNLSHPYLNRITTFDSKGNSEYIFLKPQYNDIGRIISVYNDIVGYDAYYAYEYYPDSIAVTLSSKDGGISKLSYLIKDGLIILCKGYIADPLTTRYISLNYGYEGKFLTTISGKDLYVSNSGDIDDFGGNLNIKIEWNGGNISKIISYSDKSDFIETYTYEYVYEPNYQVSFPMIQLSCYYLVGVMGIDEALACCGYFGTVSSKDLPVKEYHSDRLTRVFRYSLNKDGYISEIKQMKDEKSDRVIMSYVFDWK</sequence>
<proteinExistence type="predicted"/>
<reference evidence="2" key="1">
    <citation type="submission" date="2016-10" db="EMBL/GenBank/DDBJ databases">
        <authorList>
            <person name="Varghese N."/>
            <person name="Submissions S."/>
        </authorList>
    </citation>
    <scope>NUCLEOTIDE SEQUENCE [LARGE SCALE GENOMIC DNA]</scope>
    <source>
        <strain evidence="2">BP1-148</strain>
    </source>
</reference>
<gene>
    <name evidence="1" type="ORF">SAMN04487901_11014</name>
</gene>
<keyword evidence="2" id="KW-1185">Reference proteome</keyword>
<dbReference type="PROSITE" id="PS51257">
    <property type="entry name" value="PROKAR_LIPOPROTEIN"/>
    <property type="match status" value="1"/>
</dbReference>
<dbReference type="RefSeq" id="WP_091817830.1">
    <property type="nucleotide sequence ID" value="NZ_FNCQ01000010.1"/>
</dbReference>
<accession>A0A1G7X961</accession>
<dbReference type="EMBL" id="FNCQ01000010">
    <property type="protein sequence ID" value="SDG80677.1"/>
    <property type="molecule type" value="Genomic_DNA"/>
</dbReference>
<dbReference type="AlphaFoldDB" id="A0A1G7X961"/>